<reference evidence="1 2" key="1">
    <citation type="submission" date="2015-04" db="EMBL/GenBank/DDBJ databases">
        <authorList>
            <person name="Syromyatnikov M.Y."/>
            <person name="Popov V.N."/>
        </authorList>
    </citation>
    <scope>NUCLEOTIDE SEQUENCE [LARGE SCALE GENOMIC DNA]</scope>
</reference>
<dbReference type="EMBL" id="CVRI01000020">
    <property type="protein sequence ID" value="CRK90727.1"/>
    <property type="molecule type" value="Genomic_DNA"/>
</dbReference>
<sequence length="63" mass="7281">MTIFIEIVSVCRLKEIDLSPQKNPRLTLSTKNSMKMRAAAAVKHHKSYRLQMKLILPNTKKDN</sequence>
<gene>
    <name evidence="1" type="ORF">CLUMA_CG004419</name>
</gene>
<organism evidence="1 2">
    <name type="scientific">Clunio marinus</name>
    <dbReference type="NCBI Taxonomy" id="568069"/>
    <lineage>
        <taxon>Eukaryota</taxon>
        <taxon>Metazoa</taxon>
        <taxon>Ecdysozoa</taxon>
        <taxon>Arthropoda</taxon>
        <taxon>Hexapoda</taxon>
        <taxon>Insecta</taxon>
        <taxon>Pterygota</taxon>
        <taxon>Neoptera</taxon>
        <taxon>Endopterygota</taxon>
        <taxon>Diptera</taxon>
        <taxon>Nematocera</taxon>
        <taxon>Chironomoidea</taxon>
        <taxon>Chironomidae</taxon>
        <taxon>Clunio</taxon>
    </lineage>
</organism>
<evidence type="ECO:0000313" key="2">
    <source>
        <dbReference type="Proteomes" id="UP000183832"/>
    </source>
</evidence>
<protein>
    <submittedName>
        <fullName evidence="1">CLUMA_CG004419, isoform A</fullName>
    </submittedName>
</protein>
<dbReference type="AlphaFoldDB" id="A0A1J1HRP4"/>
<dbReference type="Proteomes" id="UP000183832">
    <property type="component" value="Unassembled WGS sequence"/>
</dbReference>
<name>A0A1J1HRP4_9DIPT</name>
<keyword evidence="2" id="KW-1185">Reference proteome</keyword>
<accession>A0A1J1HRP4</accession>
<evidence type="ECO:0000313" key="1">
    <source>
        <dbReference type="EMBL" id="CRK90727.1"/>
    </source>
</evidence>
<proteinExistence type="predicted"/>